<organism evidence="1 2">
    <name type="scientific">Acidithrix ferrooxidans</name>
    <dbReference type="NCBI Taxonomy" id="1280514"/>
    <lineage>
        <taxon>Bacteria</taxon>
        <taxon>Bacillati</taxon>
        <taxon>Actinomycetota</taxon>
        <taxon>Acidimicrobiia</taxon>
        <taxon>Acidimicrobiales</taxon>
        <taxon>Acidimicrobiaceae</taxon>
        <taxon>Acidithrix</taxon>
    </lineage>
</organism>
<sequence>MGLARKIFHAILDVFSICAGLLGRVGAFWHVLTSEGIGVLVRHSVLRGMWVVKAAIVAGINCALEMNSPKASYVEIKAREYLEPKETVPLSKCPEVTSELVDLGQYEQLLMGQVAS</sequence>
<proteinExistence type="predicted"/>
<evidence type="ECO:0000313" key="1">
    <source>
        <dbReference type="EMBL" id="KJF16239.1"/>
    </source>
</evidence>
<dbReference type="Proteomes" id="UP000032360">
    <property type="component" value="Unassembled WGS sequence"/>
</dbReference>
<reference evidence="1 2" key="1">
    <citation type="submission" date="2015-01" db="EMBL/GenBank/DDBJ databases">
        <title>Draft genome of the acidophilic iron oxidizer Acidithrix ferrooxidans strain Py-F3.</title>
        <authorList>
            <person name="Poehlein A."/>
            <person name="Eisen S."/>
            <person name="Schloemann M."/>
            <person name="Johnson B.D."/>
            <person name="Daniel R."/>
            <person name="Muehling M."/>
        </authorList>
    </citation>
    <scope>NUCLEOTIDE SEQUENCE [LARGE SCALE GENOMIC DNA]</scope>
    <source>
        <strain evidence="1 2">Py-F3</strain>
    </source>
</reference>
<dbReference type="EMBL" id="JXYS01000092">
    <property type="protein sequence ID" value="KJF16239.1"/>
    <property type="molecule type" value="Genomic_DNA"/>
</dbReference>
<dbReference type="AlphaFoldDB" id="A0A0D8HEC6"/>
<accession>A0A0D8HEC6</accession>
<gene>
    <name evidence="1" type="ORF">AXFE_29330</name>
</gene>
<name>A0A0D8HEC6_9ACTN</name>
<evidence type="ECO:0000313" key="2">
    <source>
        <dbReference type="Proteomes" id="UP000032360"/>
    </source>
</evidence>
<dbReference type="RefSeq" id="WP_052606613.1">
    <property type="nucleotide sequence ID" value="NZ_JXYS01000092.1"/>
</dbReference>
<protein>
    <submittedName>
        <fullName evidence="1">Uncharacterized protein</fullName>
    </submittedName>
</protein>
<comment type="caution">
    <text evidence="1">The sequence shown here is derived from an EMBL/GenBank/DDBJ whole genome shotgun (WGS) entry which is preliminary data.</text>
</comment>
<keyword evidence="2" id="KW-1185">Reference proteome</keyword>